<name>A0ABQ6CAQ2_9BURK</name>
<organism evidence="2 3">
    <name type="scientific">Hydrogenophaga electricum</name>
    <dbReference type="NCBI Taxonomy" id="1230953"/>
    <lineage>
        <taxon>Bacteria</taxon>
        <taxon>Pseudomonadati</taxon>
        <taxon>Pseudomonadota</taxon>
        <taxon>Betaproteobacteria</taxon>
        <taxon>Burkholderiales</taxon>
        <taxon>Comamonadaceae</taxon>
        <taxon>Hydrogenophaga</taxon>
    </lineage>
</organism>
<dbReference type="SUPFAM" id="SSF51206">
    <property type="entry name" value="cAMP-binding domain-like"/>
    <property type="match status" value="1"/>
</dbReference>
<dbReference type="Pfam" id="PF00027">
    <property type="entry name" value="cNMP_binding"/>
    <property type="match status" value="1"/>
</dbReference>
<dbReference type="Proteomes" id="UP001156903">
    <property type="component" value="Unassembled WGS sequence"/>
</dbReference>
<dbReference type="InterPro" id="IPR018490">
    <property type="entry name" value="cNMP-bd_dom_sf"/>
</dbReference>
<proteinExistence type="predicted"/>
<evidence type="ECO:0000259" key="1">
    <source>
        <dbReference type="Pfam" id="PF00027"/>
    </source>
</evidence>
<dbReference type="InterPro" id="IPR000595">
    <property type="entry name" value="cNMP-bd_dom"/>
</dbReference>
<keyword evidence="3" id="KW-1185">Reference proteome</keyword>
<dbReference type="RefSeq" id="WP_234265529.1">
    <property type="nucleotide sequence ID" value="NZ_BSPB01000075.1"/>
</dbReference>
<sequence length="215" mass="23214">MSSLSSSSSAVLVCPASQSVFASGERGPLWRVVSGEIRIDRVIGHTRQLVQVALAGDLVGIEALCDQAYRYSATALTPARLASVRFDSDAERDTLLRQALMQQQTRCQDMAALRTGPVPQRLVHLLQLLGHAWRQAQGDDAEARALSDHIREALPALREVAQVVDAKHETVCRALARLLPPRSRKPGPPATQTPALRWFASANDASAPAWQAAAA</sequence>
<dbReference type="EMBL" id="BSPB01000075">
    <property type="protein sequence ID" value="GLS16717.1"/>
    <property type="molecule type" value="Genomic_DNA"/>
</dbReference>
<evidence type="ECO:0000313" key="2">
    <source>
        <dbReference type="EMBL" id="GLS16717.1"/>
    </source>
</evidence>
<comment type="caution">
    <text evidence="2">The sequence shown here is derived from an EMBL/GenBank/DDBJ whole genome shotgun (WGS) entry which is preliminary data.</text>
</comment>
<feature type="domain" description="Cyclic nucleotide-binding" evidence="1">
    <location>
        <begin position="15"/>
        <end position="85"/>
    </location>
</feature>
<dbReference type="Gene3D" id="2.60.120.10">
    <property type="entry name" value="Jelly Rolls"/>
    <property type="match status" value="1"/>
</dbReference>
<reference evidence="3" key="1">
    <citation type="journal article" date="2019" name="Int. J. Syst. Evol. Microbiol.">
        <title>The Global Catalogue of Microorganisms (GCM) 10K type strain sequencing project: providing services to taxonomists for standard genome sequencing and annotation.</title>
        <authorList>
            <consortium name="The Broad Institute Genomics Platform"/>
            <consortium name="The Broad Institute Genome Sequencing Center for Infectious Disease"/>
            <person name="Wu L."/>
            <person name="Ma J."/>
        </authorList>
    </citation>
    <scope>NUCLEOTIDE SEQUENCE [LARGE SCALE GENOMIC DNA]</scope>
    <source>
        <strain evidence="3">NBRC 109341</strain>
    </source>
</reference>
<accession>A0ABQ6CAQ2</accession>
<evidence type="ECO:0000313" key="3">
    <source>
        <dbReference type="Proteomes" id="UP001156903"/>
    </source>
</evidence>
<dbReference type="InterPro" id="IPR014710">
    <property type="entry name" value="RmlC-like_jellyroll"/>
</dbReference>
<protein>
    <recommendedName>
        <fullName evidence="1">Cyclic nucleotide-binding domain-containing protein</fullName>
    </recommendedName>
</protein>
<gene>
    <name evidence="2" type="ORF">GCM10007935_41610</name>
</gene>
<dbReference type="CDD" id="cd00038">
    <property type="entry name" value="CAP_ED"/>
    <property type="match status" value="1"/>
</dbReference>